<dbReference type="Gene3D" id="1.20.120.1220">
    <property type="match status" value="1"/>
</dbReference>
<dbReference type="GO" id="GO:0004190">
    <property type="term" value="F:aspartic-type endopeptidase activity"/>
    <property type="evidence" value="ECO:0007669"/>
    <property type="project" value="InterPro"/>
</dbReference>
<dbReference type="EMBL" id="FQZV01000018">
    <property type="protein sequence ID" value="SHJ24993.1"/>
    <property type="molecule type" value="Genomic_DNA"/>
</dbReference>
<dbReference type="PANTHER" id="PTHR36506">
    <property type="entry name" value="PREFLAGELLIN PEPTIDASE"/>
    <property type="match status" value="1"/>
</dbReference>
<keyword evidence="4 6" id="KW-1133">Transmembrane helix</keyword>
<keyword evidence="8" id="KW-0489">Methyltransferase</keyword>
<keyword evidence="9" id="KW-1185">Reference proteome</keyword>
<dbReference type="STRING" id="1121919.SAMN02745975_01617"/>
<reference evidence="9" key="1">
    <citation type="submission" date="2016-11" db="EMBL/GenBank/DDBJ databases">
        <authorList>
            <person name="Varghese N."/>
            <person name="Submissions S."/>
        </authorList>
    </citation>
    <scope>NUCLEOTIDE SEQUENCE [LARGE SCALE GENOMIC DNA]</scope>
    <source>
        <strain evidence="9">DSM 17957</strain>
    </source>
</reference>
<dbReference type="Pfam" id="PF01478">
    <property type="entry name" value="Peptidase_A24"/>
    <property type="match status" value="1"/>
</dbReference>
<keyword evidence="3 6" id="KW-0812">Transmembrane</keyword>
<feature type="domain" description="Prepilin type IV endopeptidase peptidase" evidence="7">
    <location>
        <begin position="13"/>
        <end position="107"/>
    </location>
</feature>
<keyword evidence="5 6" id="KW-0472">Membrane</keyword>
<feature type="transmembrane region" description="Helical" evidence="6">
    <location>
        <begin position="89"/>
        <end position="112"/>
    </location>
</feature>
<keyword evidence="2" id="KW-1003">Cell membrane</keyword>
<comment type="subcellular location">
    <subcellularLocation>
        <location evidence="1">Cell membrane</location>
        <topology evidence="1">Multi-pass membrane protein</topology>
    </subcellularLocation>
</comment>
<dbReference type="RefSeq" id="WP_242946251.1">
    <property type="nucleotide sequence ID" value="NZ_FQZV01000018.1"/>
</dbReference>
<evidence type="ECO:0000259" key="7">
    <source>
        <dbReference type="Pfam" id="PF01478"/>
    </source>
</evidence>
<feature type="transmembrane region" description="Helical" evidence="6">
    <location>
        <begin position="59"/>
        <end position="77"/>
    </location>
</feature>
<dbReference type="InterPro" id="IPR052218">
    <property type="entry name" value="Preflagellin_Peptidase"/>
</dbReference>
<keyword evidence="8" id="KW-0808">Transferase</keyword>
<dbReference type="InterPro" id="IPR000045">
    <property type="entry name" value="Prepilin_IV_endopep_pep"/>
</dbReference>
<evidence type="ECO:0000256" key="1">
    <source>
        <dbReference type="ARBA" id="ARBA00004651"/>
    </source>
</evidence>
<name>A0A1M6HS51_9FIRM</name>
<evidence type="ECO:0000256" key="5">
    <source>
        <dbReference type="ARBA" id="ARBA00023136"/>
    </source>
</evidence>
<dbReference type="GO" id="GO:0032259">
    <property type="term" value="P:methylation"/>
    <property type="evidence" value="ECO:0007669"/>
    <property type="project" value="UniProtKB-KW"/>
</dbReference>
<dbReference type="AlphaFoldDB" id="A0A1M6HS51"/>
<evidence type="ECO:0000313" key="8">
    <source>
        <dbReference type="EMBL" id="SHJ24993.1"/>
    </source>
</evidence>
<gene>
    <name evidence="8" type="ORF">SAMN02745975_01617</name>
</gene>
<dbReference type="GO" id="GO:0005886">
    <property type="term" value="C:plasma membrane"/>
    <property type="evidence" value="ECO:0007669"/>
    <property type="project" value="UniProtKB-SubCell"/>
</dbReference>
<accession>A0A1M6HS51</accession>
<feature type="transmembrane region" description="Helical" evidence="6">
    <location>
        <begin position="34"/>
        <end position="52"/>
    </location>
</feature>
<evidence type="ECO:0000313" key="9">
    <source>
        <dbReference type="Proteomes" id="UP000184536"/>
    </source>
</evidence>
<dbReference type="GO" id="GO:0008168">
    <property type="term" value="F:methyltransferase activity"/>
    <property type="evidence" value="ECO:0007669"/>
    <property type="project" value="UniProtKB-KW"/>
</dbReference>
<sequence>MMSPRVIDMVLLFCAVPLLWAAITDFKKRIIPDWTWIAIVLFGGTSAFLLSYPTLPQRIVGFLLPGVCLFILAIKYGGVGGGDIKLTAAMGFCFGLYGLTAILFFALPPAYLYAKATRQRSVPLAAFLCIGFFVYIGALYMLA</sequence>
<dbReference type="PANTHER" id="PTHR36506:SF1">
    <property type="entry name" value="PREFLAGELLIN PEPTIDASE"/>
    <property type="match status" value="1"/>
</dbReference>
<proteinExistence type="predicted"/>
<evidence type="ECO:0000256" key="3">
    <source>
        <dbReference type="ARBA" id="ARBA00022692"/>
    </source>
</evidence>
<evidence type="ECO:0000256" key="6">
    <source>
        <dbReference type="SAM" id="Phobius"/>
    </source>
</evidence>
<dbReference type="Proteomes" id="UP000184536">
    <property type="component" value="Unassembled WGS sequence"/>
</dbReference>
<organism evidence="8 9">
    <name type="scientific">Geosporobacter subterraneus DSM 17957</name>
    <dbReference type="NCBI Taxonomy" id="1121919"/>
    <lineage>
        <taxon>Bacteria</taxon>
        <taxon>Bacillati</taxon>
        <taxon>Bacillota</taxon>
        <taxon>Clostridia</taxon>
        <taxon>Peptostreptococcales</taxon>
        <taxon>Thermotaleaceae</taxon>
        <taxon>Geosporobacter</taxon>
    </lineage>
</organism>
<protein>
    <submittedName>
        <fullName evidence="8">Leader peptidase (Prepilin peptidase) / N-methyltransferase</fullName>
    </submittedName>
</protein>
<evidence type="ECO:0000256" key="2">
    <source>
        <dbReference type="ARBA" id="ARBA00022475"/>
    </source>
</evidence>
<feature type="transmembrane region" description="Helical" evidence="6">
    <location>
        <begin position="124"/>
        <end position="142"/>
    </location>
</feature>
<evidence type="ECO:0000256" key="4">
    <source>
        <dbReference type="ARBA" id="ARBA00022989"/>
    </source>
</evidence>